<evidence type="ECO:0000313" key="3">
    <source>
        <dbReference type="Proteomes" id="UP001501759"/>
    </source>
</evidence>
<comment type="caution">
    <text evidence="2">The sequence shown here is derived from an EMBL/GenBank/DDBJ whole genome shotgun (WGS) entry which is preliminary data.</text>
</comment>
<dbReference type="Proteomes" id="UP001501759">
    <property type="component" value="Unassembled WGS sequence"/>
</dbReference>
<reference evidence="3" key="1">
    <citation type="journal article" date="2019" name="Int. J. Syst. Evol. Microbiol.">
        <title>The Global Catalogue of Microorganisms (GCM) 10K type strain sequencing project: providing services to taxonomists for standard genome sequencing and annotation.</title>
        <authorList>
            <consortium name="The Broad Institute Genomics Platform"/>
            <consortium name="The Broad Institute Genome Sequencing Center for Infectious Disease"/>
            <person name="Wu L."/>
            <person name="Ma J."/>
        </authorList>
    </citation>
    <scope>NUCLEOTIDE SEQUENCE [LARGE SCALE GENOMIC DNA]</scope>
    <source>
        <strain evidence="3">JCM 18409</strain>
    </source>
</reference>
<sequence>MPADVRRTVHTDDGPTPATRRVSLWPTPTAGGPEGGQPAGYAKSDLTLQGNWPEGNILGGTVMLIKTDKS</sequence>
<evidence type="ECO:0000313" key="2">
    <source>
        <dbReference type="EMBL" id="GAA5025056.1"/>
    </source>
</evidence>
<evidence type="ECO:0000256" key="1">
    <source>
        <dbReference type="SAM" id="MobiDB-lite"/>
    </source>
</evidence>
<dbReference type="EMBL" id="BAABKB010000027">
    <property type="protein sequence ID" value="GAA5025056.1"/>
    <property type="molecule type" value="Genomic_DNA"/>
</dbReference>
<name>A0ABP9JBB8_9ACTN</name>
<accession>A0ABP9JBB8</accession>
<proteinExistence type="predicted"/>
<protein>
    <submittedName>
        <fullName evidence="2">Uncharacterized protein</fullName>
    </submittedName>
</protein>
<gene>
    <name evidence="2" type="ORF">GCM10023335_59150</name>
</gene>
<keyword evidence="3" id="KW-1185">Reference proteome</keyword>
<feature type="compositionally biased region" description="Basic and acidic residues" evidence="1">
    <location>
        <begin position="1"/>
        <end position="13"/>
    </location>
</feature>
<feature type="region of interest" description="Disordered" evidence="1">
    <location>
        <begin position="1"/>
        <end position="43"/>
    </location>
</feature>
<organism evidence="2 3">
    <name type="scientific">Streptomyces siamensis</name>
    <dbReference type="NCBI Taxonomy" id="1274986"/>
    <lineage>
        <taxon>Bacteria</taxon>
        <taxon>Bacillati</taxon>
        <taxon>Actinomycetota</taxon>
        <taxon>Actinomycetes</taxon>
        <taxon>Kitasatosporales</taxon>
        <taxon>Streptomycetaceae</taxon>
        <taxon>Streptomyces</taxon>
    </lineage>
</organism>